<organism evidence="1 2">
    <name type="scientific">Cuspidothrix issatschenkoi CHARLIE-1</name>
    <dbReference type="NCBI Taxonomy" id="2052836"/>
    <lineage>
        <taxon>Bacteria</taxon>
        <taxon>Bacillati</taxon>
        <taxon>Cyanobacteriota</taxon>
        <taxon>Cyanophyceae</taxon>
        <taxon>Nostocales</taxon>
        <taxon>Aphanizomenonaceae</taxon>
        <taxon>Cuspidothrix</taxon>
    </lineage>
</organism>
<evidence type="ECO:0000313" key="2">
    <source>
        <dbReference type="Proteomes" id="UP000239589"/>
    </source>
</evidence>
<dbReference type="AlphaFoldDB" id="A0A2S6CZT4"/>
<reference evidence="1 2" key="1">
    <citation type="submission" date="2018-02" db="EMBL/GenBank/DDBJ databases">
        <title>Discovery of a pederin family compound in a non-symbiotic bloom-forming cyanobacterium.</title>
        <authorList>
            <person name="Kust A."/>
            <person name="Mares J."/>
            <person name="Jokela J."/>
            <person name="Urajova P."/>
            <person name="Hajek J."/>
            <person name="Saurav K."/>
            <person name="Voracova K."/>
            <person name="Fewer D.P."/>
            <person name="Haapaniemi E."/>
            <person name="Permi P."/>
            <person name="Rehakova K."/>
            <person name="Sivonen K."/>
            <person name="Hrouzek P."/>
        </authorList>
    </citation>
    <scope>NUCLEOTIDE SEQUENCE [LARGE SCALE GENOMIC DNA]</scope>
    <source>
        <strain evidence="1 2">CHARLIE-1</strain>
    </source>
</reference>
<comment type="caution">
    <text evidence="1">The sequence shown here is derived from an EMBL/GenBank/DDBJ whole genome shotgun (WGS) entry which is preliminary data.</text>
</comment>
<gene>
    <name evidence="1" type="ORF">CUN59_00410</name>
</gene>
<sequence length="186" mass="20584">MALENLADINQDIVNAALDGDESAICAIADFKSKQATREANADQVFSNLKEGITSMGNVVNHESEFINHTNSQIQNIAKDWSQTRLADRELSHGLEQSLIRSDYELIEADVRHQRKINLLDVEHKTNIQLIGLDYSAKQHQLNTNVSHSLGSKPLAVQASHRLSAVKGTVQNLGSGLFGLVRRLFD</sequence>
<keyword evidence="2" id="KW-1185">Reference proteome</keyword>
<dbReference type="EMBL" id="PGEM01000003">
    <property type="protein sequence ID" value="PPJ65263.1"/>
    <property type="molecule type" value="Genomic_DNA"/>
</dbReference>
<name>A0A2S6CZT4_9CYAN</name>
<accession>A0A2S6CZT4</accession>
<evidence type="ECO:0000313" key="1">
    <source>
        <dbReference type="EMBL" id="PPJ65263.1"/>
    </source>
</evidence>
<proteinExistence type="predicted"/>
<protein>
    <submittedName>
        <fullName evidence="1">Uncharacterized protein</fullName>
    </submittedName>
</protein>
<dbReference type="Proteomes" id="UP000239589">
    <property type="component" value="Unassembled WGS sequence"/>
</dbReference>